<dbReference type="PANTHER" id="PTHR19932:SF10">
    <property type="entry name" value="WD REPEAT AND HMG-BOX DNA-BINDING PROTEIN 1"/>
    <property type="match status" value="1"/>
</dbReference>
<feature type="compositionally biased region" description="Polar residues" evidence="5">
    <location>
        <begin position="1184"/>
        <end position="1194"/>
    </location>
</feature>
<dbReference type="VEuPathDB" id="TriTrypDB:Lsey_0082_0160"/>
<evidence type="ECO:0000313" key="8">
    <source>
        <dbReference type="EMBL" id="KPI87563.1"/>
    </source>
</evidence>
<dbReference type="GO" id="GO:0003682">
    <property type="term" value="F:chromatin binding"/>
    <property type="evidence" value="ECO:0007669"/>
    <property type="project" value="TreeGrafter"/>
</dbReference>
<accession>A0A0N1I4W8</accession>
<dbReference type="GO" id="GO:0043596">
    <property type="term" value="C:nuclear replication fork"/>
    <property type="evidence" value="ECO:0007669"/>
    <property type="project" value="TreeGrafter"/>
</dbReference>
<dbReference type="Gene3D" id="2.130.10.10">
    <property type="entry name" value="YVTN repeat-like/Quinoprotein amine dehydrogenase"/>
    <property type="match status" value="1"/>
</dbReference>
<feature type="compositionally biased region" description="Low complexity" evidence="5">
    <location>
        <begin position="1050"/>
        <end position="1073"/>
    </location>
</feature>
<dbReference type="SUPFAM" id="SSF50978">
    <property type="entry name" value="WD40 repeat-like"/>
    <property type="match status" value="1"/>
</dbReference>
<keyword evidence="2" id="KW-0853">WD repeat</keyword>
<evidence type="ECO:0000259" key="7">
    <source>
        <dbReference type="Pfam" id="PF20946"/>
    </source>
</evidence>
<keyword evidence="4" id="KW-0539">Nucleus</keyword>
<feature type="region of interest" description="Disordered" evidence="5">
    <location>
        <begin position="441"/>
        <end position="536"/>
    </location>
</feature>
<feature type="domain" description="WDHD1/CFT4 helical bundle" evidence="7">
    <location>
        <begin position="874"/>
        <end position="956"/>
    </location>
</feature>
<evidence type="ECO:0000256" key="3">
    <source>
        <dbReference type="ARBA" id="ARBA00022737"/>
    </source>
</evidence>
<feature type="compositionally biased region" description="Low complexity" evidence="5">
    <location>
        <begin position="526"/>
        <end position="536"/>
    </location>
</feature>
<feature type="domain" description="WDHD1/CFT4 second beta-propeller" evidence="6">
    <location>
        <begin position="553"/>
        <end position="845"/>
    </location>
</feature>
<dbReference type="InterPro" id="IPR015943">
    <property type="entry name" value="WD40/YVTN_repeat-like_dom_sf"/>
</dbReference>
<dbReference type="InterPro" id="IPR048591">
    <property type="entry name" value="WDHD1/CFT4_hel"/>
</dbReference>
<feature type="region of interest" description="Disordered" evidence="5">
    <location>
        <begin position="1233"/>
        <end position="1299"/>
    </location>
</feature>
<evidence type="ECO:0000256" key="4">
    <source>
        <dbReference type="ARBA" id="ARBA00023242"/>
    </source>
</evidence>
<keyword evidence="3" id="KW-0677">Repeat</keyword>
<dbReference type="Pfam" id="PF12341">
    <property type="entry name" value="Mcl1_mid"/>
    <property type="match status" value="1"/>
</dbReference>
<feature type="compositionally biased region" description="Basic and acidic residues" evidence="5">
    <location>
        <begin position="375"/>
        <end position="390"/>
    </location>
</feature>
<dbReference type="Proteomes" id="UP000038009">
    <property type="component" value="Unassembled WGS sequence"/>
</dbReference>
<evidence type="ECO:0000256" key="5">
    <source>
        <dbReference type="SAM" id="MobiDB-lite"/>
    </source>
</evidence>
<sequence length="1422" mass="151546">MLAFREAHSQGATRVSIGGQHILTGGADGVVSLFPSKQWPKSAALWSFNCHEGAVTDVVLADTLDLALSCGRDGRILLHENISEKAKLVSRVICQVTGEVRCLQLDAERRRVYIAGDSLRCLEMAQDRFNIHTIPLVVAFPIVTLAVSPCGRYLAMGGAAGDLGVVPTPPPSMAAASMGAVAADKAQFIFRSVLSPTAKRDDAVRYRMAWCAAEAGGLLLMVPTATEVRVYQLDDAAAPSRMRSIGGLHDRQLMDLHGALVYRVTTRRLACVMAARDGIFIGKVEAKSLAMSRHTSEHYRNATNEVAAVTDVQVNAANGDVVVGLSDGRVSLLRKASLRELKPTAGKVTAKDITATPVDGEVGGEATDEAAAKAQETHSHAELRKTRSKMEEEDDDFINDDDDDSASESSAESTSSFSDGSSDSGVAPEDFGKVVVDLQRNGASVHDNDEERPSRWRDEDAEAALEHAEREAERQRARSRFLDDEAEEGSAVDEDEDVDEEDRYDGASVEGLVEEREDGEGDDFGGRNAASHSTSSANAHLLAARAPAAQDYSFQVGATPAGEEGSCYLAYNSVGYIHCSRDATTVHFHDISYPAVRVQLRDTIVMGSLSPVGAGFVVVPTEPSDAQGSVDEAPRLTVFYHAFTPLGAQSEWRVPLLAGETVRCMAAGIRYLAVATSHYLRIFSLSGLELAVLSKCQRIVTMVGTSSRKLMSSFKADFDPLAIVALSGTGELQMEVIDVGSRAAALPARTIPLTELPDGTTHQLQWLGWSEDGLLHTADTAGVVRMFTEDWGGTWVPVYDPRTLVDQSYALWVYGVSDNTLLAYRYSRDDPSYPAAAASGLSTELVPLFLPLTRTMGGEGLDRWDKVLRQQIRSDELKRHSAFYNATIAKYDDIHDHHLLQFFESALKGQQTTRALELAMLMETHDRIIKCVQLANSSGYTKLVPKLLALYEMRMASKSKRRCTLPLKETMLSDKKKDELLRKLLGQVLPQETKRKSAEPPAAEPCSGASVATAVSVEDTEEAKRKAPLPQRQTPADSVKRGEVSPPRAPSSTSTAATGAAGTPLSTASTATTVDAETPLKSAARRHISFASEAVPHTSAPAPPPPTLSQTSTATAVSSVASSAVAGPHKVQNPFAKPAAAAAPAVKGGPESASVPAPTHPTRLNTPLSTSPSPSSRAPRQTTLLGASQCSTPPRTMVLSSAPSASSSAAVTTFHASNLPLSSPSLAVVDAKVEEQQQRQHEGVDAATSVSSPGGSPEDRRVSAGHATDSPAPPRSDQASKPPKAATSGPTKPTVSFIPRQLPTYADTSSIMSSGPVDPFLEVESPFPKATTTPAATMAVSGYLPGRASISHNSVDSYNSAANPEVPTVSVQSLLDVGHEETAPVVRSDSFGEALRKRYRDDDETEDELDGAPLAAVPRLML</sequence>
<feature type="compositionally biased region" description="Low complexity" evidence="5">
    <location>
        <begin position="407"/>
        <end position="424"/>
    </location>
</feature>
<proteinExistence type="predicted"/>
<dbReference type="GO" id="GO:0006281">
    <property type="term" value="P:DNA repair"/>
    <property type="evidence" value="ECO:0007669"/>
    <property type="project" value="TreeGrafter"/>
</dbReference>
<dbReference type="OrthoDB" id="427368at2759"/>
<dbReference type="InterPro" id="IPR036322">
    <property type="entry name" value="WD40_repeat_dom_sf"/>
</dbReference>
<gene>
    <name evidence="8" type="ORF">ABL78_3360</name>
</gene>
<evidence type="ECO:0000259" key="6">
    <source>
        <dbReference type="Pfam" id="PF12341"/>
    </source>
</evidence>
<evidence type="ECO:0000256" key="1">
    <source>
        <dbReference type="ARBA" id="ARBA00004123"/>
    </source>
</evidence>
<feature type="compositionally biased region" description="Acidic residues" evidence="5">
    <location>
        <begin position="484"/>
        <end position="503"/>
    </location>
</feature>
<feature type="region of interest" description="Disordered" evidence="5">
    <location>
        <begin position="1094"/>
        <end position="1115"/>
    </location>
</feature>
<dbReference type="InterPro" id="IPR022100">
    <property type="entry name" value="WDHD1/CFT4_beta-prop_2nd"/>
</dbReference>
<comment type="subcellular location">
    <subcellularLocation>
        <location evidence="1">Nucleus</location>
    </subcellularLocation>
</comment>
<reference evidence="8 9" key="1">
    <citation type="journal article" date="2015" name="PLoS Pathog.">
        <title>Leptomonas seymouri: Adaptations to the Dixenous Life Cycle Analyzed by Genome Sequencing, Transcriptome Profiling and Co-infection with Leishmania donovani.</title>
        <authorList>
            <person name="Kraeva N."/>
            <person name="Butenko A."/>
            <person name="Hlavacova J."/>
            <person name="Kostygov A."/>
            <person name="Myskova J."/>
            <person name="Grybchuk D."/>
            <person name="Lestinova T."/>
            <person name="Votypka J."/>
            <person name="Volf P."/>
            <person name="Opperdoes F."/>
            <person name="Flegontov P."/>
            <person name="Lukes J."/>
            <person name="Yurchenko V."/>
        </authorList>
    </citation>
    <scope>NUCLEOTIDE SEQUENCE [LARGE SCALE GENOMIC DNA]</scope>
    <source>
        <strain evidence="8 9">ATCC 30220</strain>
    </source>
</reference>
<feature type="region of interest" description="Disordered" evidence="5">
    <location>
        <begin position="356"/>
        <end position="428"/>
    </location>
</feature>
<dbReference type="OMA" id="SVGYIHC"/>
<organism evidence="8 9">
    <name type="scientific">Leptomonas seymouri</name>
    <dbReference type="NCBI Taxonomy" id="5684"/>
    <lineage>
        <taxon>Eukaryota</taxon>
        <taxon>Discoba</taxon>
        <taxon>Euglenozoa</taxon>
        <taxon>Kinetoplastea</taxon>
        <taxon>Metakinetoplastina</taxon>
        <taxon>Trypanosomatida</taxon>
        <taxon>Trypanosomatidae</taxon>
        <taxon>Leishmaniinae</taxon>
        <taxon>Leptomonas</taxon>
    </lineage>
</organism>
<evidence type="ECO:0000256" key="2">
    <source>
        <dbReference type="ARBA" id="ARBA00022574"/>
    </source>
</evidence>
<dbReference type="GO" id="GO:0000278">
    <property type="term" value="P:mitotic cell cycle"/>
    <property type="evidence" value="ECO:0007669"/>
    <property type="project" value="TreeGrafter"/>
</dbReference>
<feature type="compositionally biased region" description="Basic and acidic residues" evidence="5">
    <location>
        <begin position="1233"/>
        <end position="1244"/>
    </location>
</feature>
<dbReference type="Pfam" id="PF20946">
    <property type="entry name" value="Ctf4_C"/>
    <property type="match status" value="1"/>
</dbReference>
<protein>
    <submittedName>
        <fullName evidence="8">Uncharacterized protein</fullName>
    </submittedName>
</protein>
<name>A0A0N1I4W8_LEPSE</name>
<feature type="compositionally biased region" description="Basic and acidic residues" evidence="5">
    <location>
        <begin position="446"/>
        <end position="483"/>
    </location>
</feature>
<feature type="compositionally biased region" description="Low complexity" evidence="5">
    <location>
        <begin position="1161"/>
        <end position="1183"/>
    </location>
</feature>
<keyword evidence="9" id="KW-1185">Reference proteome</keyword>
<dbReference type="PANTHER" id="PTHR19932">
    <property type="entry name" value="WD REPEAT AND HMG-BOX DNA BINDING PROTEIN"/>
    <property type="match status" value="1"/>
</dbReference>
<feature type="compositionally biased region" description="Acidic residues" evidence="5">
    <location>
        <begin position="391"/>
        <end position="406"/>
    </location>
</feature>
<dbReference type="EMBL" id="LJSK01000082">
    <property type="protein sequence ID" value="KPI87563.1"/>
    <property type="molecule type" value="Genomic_DNA"/>
</dbReference>
<feature type="region of interest" description="Disordered" evidence="5">
    <location>
        <begin position="991"/>
        <end position="1075"/>
    </location>
</feature>
<comment type="caution">
    <text evidence="8">The sequence shown here is derived from an EMBL/GenBank/DDBJ whole genome shotgun (WGS) entry which is preliminary data.</text>
</comment>
<dbReference type="GO" id="GO:0006261">
    <property type="term" value="P:DNA-templated DNA replication"/>
    <property type="evidence" value="ECO:0007669"/>
    <property type="project" value="TreeGrafter"/>
</dbReference>
<evidence type="ECO:0000313" key="9">
    <source>
        <dbReference type="Proteomes" id="UP000038009"/>
    </source>
</evidence>
<feature type="region of interest" description="Disordered" evidence="5">
    <location>
        <begin position="1142"/>
        <end position="1201"/>
    </location>
</feature>